<dbReference type="Gene3D" id="3.40.250.10">
    <property type="entry name" value="Rhodanese-like domain"/>
    <property type="match status" value="1"/>
</dbReference>
<reference evidence="2 3" key="1">
    <citation type="submission" date="2018-12" db="EMBL/GenBank/DDBJ databases">
        <authorList>
            <person name="Li F."/>
        </authorList>
    </citation>
    <scope>NUCLEOTIDE SEQUENCE [LARGE SCALE GENOMIC DNA]</scope>
    <source>
        <strain evidence="2 3">11W25H-1</strain>
    </source>
</reference>
<dbReference type="SUPFAM" id="SSF52821">
    <property type="entry name" value="Rhodanese/Cell cycle control phosphatase"/>
    <property type="match status" value="1"/>
</dbReference>
<dbReference type="InterPro" id="IPR001763">
    <property type="entry name" value="Rhodanese-like_dom"/>
</dbReference>
<dbReference type="PROSITE" id="PS50206">
    <property type="entry name" value="RHODANESE_3"/>
    <property type="match status" value="1"/>
</dbReference>
<organism evidence="2 3">
    <name type="scientific">Labedella phragmitis</name>
    <dbReference type="NCBI Taxonomy" id="2498849"/>
    <lineage>
        <taxon>Bacteria</taxon>
        <taxon>Bacillati</taxon>
        <taxon>Actinomycetota</taxon>
        <taxon>Actinomycetes</taxon>
        <taxon>Micrococcales</taxon>
        <taxon>Microbacteriaceae</taxon>
        <taxon>Labedella</taxon>
    </lineage>
</organism>
<keyword evidence="3" id="KW-1185">Reference proteome</keyword>
<protein>
    <submittedName>
        <fullName evidence="2">Rhodanese-like domain-containing protein</fullName>
    </submittedName>
</protein>
<dbReference type="PANTHER" id="PTHR43031">
    <property type="entry name" value="FAD-DEPENDENT OXIDOREDUCTASE"/>
    <property type="match status" value="1"/>
</dbReference>
<accession>A0A3S5CFB3</accession>
<dbReference type="CDD" id="cd00158">
    <property type="entry name" value="RHOD"/>
    <property type="match status" value="1"/>
</dbReference>
<evidence type="ECO:0000313" key="3">
    <source>
        <dbReference type="Proteomes" id="UP000288547"/>
    </source>
</evidence>
<dbReference type="SMART" id="SM00450">
    <property type="entry name" value="RHOD"/>
    <property type="match status" value="1"/>
</dbReference>
<dbReference type="InterPro" id="IPR036873">
    <property type="entry name" value="Rhodanese-like_dom_sf"/>
</dbReference>
<dbReference type="Proteomes" id="UP000288547">
    <property type="component" value="Unassembled WGS sequence"/>
</dbReference>
<dbReference type="RefSeq" id="WP_128493459.1">
    <property type="nucleotide sequence ID" value="NZ_RZNB01000001.1"/>
</dbReference>
<name>A0A3S5CFB3_9MICO</name>
<proteinExistence type="predicted"/>
<evidence type="ECO:0000313" key="2">
    <source>
        <dbReference type="EMBL" id="RWZ52617.1"/>
    </source>
</evidence>
<dbReference type="OrthoDB" id="9800872at2"/>
<dbReference type="Pfam" id="PF00581">
    <property type="entry name" value="Rhodanese"/>
    <property type="match status" value="1"/>
</dbReference>
<comment type="caution">
    <text evidence="2">The sequence shown here is derived from an EMBL/GenBank/DDBJ whole genome shotgun (WGS) entry which is preliminary data.</text>
</comment>
<dbReference type="PANTHER" id="PTHR43031:SF17">
    <property type="entry name" value="SULFURTRANSFERASE YTWF-RELATED"/>
    <property type="match status" value="1"/>
</dbReference>
<dbReference type="InterPro" id="IPR050229">
    <property type="entry name" value="GlpE_sulfurtransferase"/>
</dbReference>
<gene>
    <name evidence="2" type="ORF">ELQ90_01310</name>
</gene>
<evidence type="ECO:0000259" key="1">
    <source>
        <dbReference type="PROSITE" id="PS50206"/>
    </source>
</evidence>
<dbReference type="EMBL" id="RZNB01000001">
    <property type="protein sequence ID" value="RWZ52617.1"/>
    <property type="molecule type" value="Genomic_DNA"/>
</dbReference>
<feature type="domain" description="Rhodanese" evidence="1">
    <location>
        <begin position="11"/>
        <end position="98"/>
    </location>
</feature>
<dbReference type="AlphaFoldDB" id="A0A3S5CFB3"/>
<sequence>MADITVQELHDLTDVTVVDVREPFEFETGRVPGAVNIPLQTVPDAVGELDPDKPVYVICQHGVRSERAASFLESRGLDVVNVLGGTSAWSEAGLPLER</sequence>